<dbReference type="Pfam" id="PF13411">
    <property type="entry name" value="MerR_1"/>
    <property type="match status" value="1"/>
</dbReference>
<evidence type="ECO:0000313" key="6">
    <source>
        <dbReference type="EMBL" id="KGJ51273.1"/>
    </source>
</evidence>
<comment type="caution">
    <text evidence="6">The sequence shown here is derived from an EMBL/GenBank/DDBJ whole genome shotgun (WGS) entry which is preliminary data.</text>
</comment>
<keyword evidence="3" id="KW-0238">DNA-binding</keyword>
<keyword evidence="2" id="KW-0805">Transcription regulation</keyword>
<evidence type="ECO:0000259" key="5">
    <source>
        <dbReference type="PROSITE" id="PS50937"/>
    </source>
</evidence>
<evidence type="ECO:0000256" key="1">
    <source>
        <dbReference type="ARBA" id="ARBA00022491"/>
    </source>
</evidence>
<dbReference type="Proteomes" id="UP000030008">
    <property type="component" value="Unassembled WGS sequence"/>
</dbReference>
<proteinExistence type="predicted"/>
<organism evidence="6 7">
    <name type="scientific">Clostridium innocuum</name>
    <dbReference type="NCBI Taxonomy" id="1522"/>
    <lineage>
        <taxon>Bacteria</taxon>
        <taxon>Bacillati</taxon>
        <taxon>Bacillota</taxon>
        <taxon>Clostridia</taxon>
        <taxon>Eubacteriales</taxon>
        <taxon>Clostridiaceae</taxon>
        <taxon>Clostridium</taxon>
    </lineage>
</organism>
<dbReference type="InterPro" id="IPR000551">
    <property type="entry name" value="MerR-type_HTH_dom"/>
</dbReference>
<dbReference type="PROSITE" id="PS50937">
    <property type="entry name" value="HTH_MERR_2"/>
    <property type="match status" value="1"/>
</dbReference>
<dbReference type="SUPFAM" id="SSF46955">
    <property type="entry name" value="Putative DNA-binding domain"/>
    <property type="match status" value="1"/>
</dbReference>
<dbReference type="EMBL" id="JQIF01000131">
    <property type="protein sequence ID" value="KGJ51273.1"/>
    <property type="molecule type" value="Genomic_DNA"/>
</dbReference>
<dbReference type="GO" id="GO:0003700">
    <property type="term" value="F:DNA-binding transcription factor activity"/>
    <property type="evidence" value="ECO:0007669"/>
    <property type="project" value="InterPro"/>
</dbReference>
<dbReference type="PRINTS" id="PR00040">
    <property type="entry name" value="HTHMERR"/>
</dbReference>
<gene>
    <name evidence="6" type="ORF">CIAN88_21625</name>
</gene>
<sequence length="269" mass="31606">MYKIGEAARLLGLSTEALRYYERKGLIVPHKDSVSNYRYFDASQINHLLNMQKYQKLGFTLYELMDLFESRGNDMFLELMEQKEKELLQESVSMSLRLHSIHLSLECIALAERAQHAIQFVTRPALYRISYMQDDVILADDASLNEELRVWSKSSELQFLSERICAKDFISGQEHFDYGFCMYETIGDFIGIRINDVVRQYAECPALAYCFEADAQHTILQEKEKLLQFMEAHHLMLDGDILSQVLYSACEDHHYQMRHMIWVPYKRVI</sequence>
<accession>A0A099I320</accession>
<reference evidence="6 7" key="1">
    <citation type="submission" date="2014-08" db="EMBL/GenBank/DDBJ databases">
        <title>Clostridium innocuum, an unnegligible vancomycin-resistant pathogen causing extra-intestinal infections.</title>
        <authorList>
            <person name="Feng Y."/>
            <person name="Chiu C.-H."/>
        </authorList>
    </citation>
    <scope>NUCLEOTIDE SEQUENCE [LARGE SCALE GENOMIC DNA]</scope>
    <source>
        <strain evidence="6 7">AN88</strain>
    </source>
</reference>
<keyword evidence="4" id="KW-0804">Transcription</keyword>
<dbReference type="Gene3D" id="1.10.1660.10">
    <property type="match status" value="1"/>
</dbReference>
<dbReference type="PANTHER" id="PTHR30204:SF69">
    <property type="entry name" value="MERR-FAMILY TRANSCRIPTIONAL REGULATOR"/>
    <property type="match status" value="1"/>
</dbReference>
<feature type="domain" description="HTH merR-type" evidence="5">
    <location>
        <begin position="1"/>
        <end position="70"/>
    </location>
</feature>
<evidence type="ECO:0000313" key="7">
    <source>
        <dbReference type="Proteomes" id="UP000030008"/>
    </source>
</evidence>
<dbReference type="InterPro" id="IPR047057">
    <property type="entry name" value="MerR_fam"/>
</dbReference>
<evidence type="ECO:0000256" key="4">
    <source>
        <dbReference type="ARBA" id="ARBA00023163"/>
    </source>
</evidence>
<dbReference type="PANTHER" id="PTHR30204">
    <property type="entry name" value="REDOX-CYCLING DRUG-SENSING TRANSCRIPTIONAL ACTIVATOR SOXR"/>
    <property type="match status" value="1"/>
</dbReference>
<dbReference type="AlphaFoldDB" id="A0A099I320"/>
<protein>
    <submittedName>
        <fullName evidence="6">MerR family transcriptional regulator</fullName>
    </submittedName>
</protein>
<dbReference type="GO" id="GO:0003677">
    <property type="term" value="F:DNA binding"/>
    <property type="evidence" value="ECO:0007669"/>
    <property type="project" value="UniProtKB-KW"/>
</dbReference>
<dbReference type="InterPro" id="IPR009061">
    <property type="entry name" value="DNA-bd_dom_put_sf"/>
</dbReference>
<name>A0A099I320_CLOIN</name>
<evidence type="ECO:0000256" key="2">
    <source>
        <dbReference type="ARBA" id="ARBA00023015"/>
    </source>
</evidence>
<dbReference type="RefSeq" id="WP_044908187.1">
    <property type="nucleotide sequence ID" value="NZ_JQIF01000131.1"/>
</dbReference>
<dbReference type="SMART" id="SM00422">
    <property type="entry name" value="HTH_MERR"/>
    <property type="match status" value="1"/>
</dbReference>
<evidence type="ECO:0000256" key="3">
    <source>
        <dbReference type="ARBA" id="ARBA00023125"/>
    </source>
</evidence>
<keyword evidence="1" id="KW-0678">Repressor</keyword>
<dbReference type="PROSITE" id="PS00552">
    <property type="entry name" value="HTH_MERR_1"/>
    <property type="match status" value="1"/>
</dbReference>